<evidence type="ECO:0000259" key="3">
    <source>
        <dbReference type="Pfam" id="PF07596"/>
    </source>
</evidence>
<dbReference type="OrthoDB" id="241541at2"/>
<dbReference type="Proteomes" id="UP000318313">
    <property type="component" value="Chromosome"/>
</dbReference>
<keyword evidence="2" id="KW-1133">Transmembrane helix</keyword>
<evidence type="ECO:0000313" key="5">
    <source>
        <dbReference type="Proteomes" id="UP000318313"/>
    </source>
</evidence>
<name>A0A518I9I7_9PLAN</name>
<dbReference type="InterPro" id="IPR011453">
    <property type="entry name" value="DUF1559"/>
</dbReference>
<feature type="compositionally biased region" description="Low complexity" evidence="1">
    <location>
        <begin position="324"/>
        <end position="337"/>
    </location>
</feature>
<feature type="transmembrane region" description="Helical" evidence="2">
    <location>
        <begin position="12"/>
        <end position="35"/>
    </location>
</feature>
<dbReference type="EMBL" id="CP037452">
    <property type="protein sequence ID" value="QDV49760.1"/>
    <property type="molecule type" value="Genomic_DNA"/>
</dbReference>
<dbReference type="PROSITE" id="PS00409">
    <property type="entry name" value="PROKAR_NTER_METHYL"/>
    <property type="match status" value="1"/>
</dbReference>
<evidence type="ECO:0000256" key="2">
    <source>
        <dbReference type="SAM" id="Phobius"/>
    </source>
</evidence>
<organism evidence="4 5">
    <name type="scientific">Gimesia fumaroli</name>
    <dbReference type="NCBI Taxonomy" id="2527976"/>
    <lineage>
        <taxon>Bacteria</taxon>
        <taxon>Pseudomonadati</taxon>
        <taxon>Planctomycetota</taxon>
        <taxon>Planctomycetia</taxon>
        <taxon>Planctomycetales</taxon>
        <taxon>Planctomycetaceae</taxon>
        <taxon>Gimesia</taxon>
    </lineage>
</organism>
<reference evidence="4 5" key="1">
    <citation type="submission" date="2019-03" db="EMBL/GenBank/DDBJ databases">
        <title>Deep-cultivation of Planctomycetes and their phenomic and genomic characterization uncovers novel biology.</title>
        <authorList>
            <person name="Wiegand S."/>
            <person name="Jogler M."/>
            <person name="Boedeker C."/>
            <person name="Pinto D."/>
            <person name="Vollmers J."/>
            <person name="Rivas-Marin E."/>
            <person name="Kohn T."/>
            <person name="Peeters S.H."/>
            <person name="Heuer A."/>
            <person name="Rast P."/>
            <person name="Oberbeckmann S."/>
            <person name="Bunk B."/>
            <person name="Jeske O."/>
            <person name="Meyerdierks A."/>
            <person name="Storesund J.E."/>
            <person name="Kallscheuer N."/>
            <person name="Luecker S."/>
            <person name="Lage O.M."/>
            <person name="Pohl T."/>
            <person name="Merkel B.J."/>
            <person name="Hornburger P."/>
            <person name="Mueller R.-W."/>
            <person name="Bruemmer F."/>
            <person name="Labrenz M."/>
            <person name="Spormann A.M."/>
            <person name="Op den Camp H."/>
            <person name="Overmann J."/>
            <person name="Amann R."/>
            <person name="Jetten M.S.M."/>
            <person name="Mascher T."/>
            <person name="Medema M.H."/>
            <person name="Devos D.P."/>
            <person name="Kaster A.-K."/>
            <person name="Ovreas L."/>
            <person name="Rohde M."/>
            <person name="Galperin M.Y."/>
            <person name="Jogler C."/>
        </authorList>
    </citation>
    <scope>NUCLEOTIDE SEQUENCE [LARGE SCALE GENOMIC DNA]</scope>
    <source>
        <strain evidence="4 5">Enr17</strain>
    </source>
</reference>
<dbReference type="PANTHER" id="PTHR30093:SF2">
    <property type="entry name" value="TYPE II SECRETION SYSTEM PROTEIN H"/>
    <property type="match status" value="1"/>
</dbReference>
<dbReference type="Pfam" id="PF07596">
    <property type="entry name" value="SBP_bac_10"/>
    <property type="match status" value="1"/>
</dbReference>
<proteinExistence type="predicted"/>
<accession>A0A518I9I7</accession>
<gene>
    <name evidence="4" type="primary">xcpT_22</name>
    <name evidence="4" type="ORF">Enr17x_17810</name>
</gene>
<dbReference type="InterPro" id="IPR027558">
    <property type="entry name" value="Pre_pil_HX9DG_C"/>
</dbReference>
<evidence type="ECO:0000313" key="4">
    <source>
        <dbReference type="EMBL" id="QDV49760.1"/>
    </source>
</evidence>
<dbReference type="SUPFAM" id="SSF54523">
    <property type="entry name" value="Pili subunits"/>
    <property type="match status" value="1"/>
</dbReference>
<dbReference type="Pfam" id="PF07963">
    <property type="entry name" value="N_methyl"/>
    <property type="match status" value="1"/>
</dbReference>
<dbReference type="Gene3D" id="3.30.700.10">
    <property type="entry name" value="Glycoprotein, Type 4 Pilin"/>
    <property type="match status" value="1"/>
</dbReference>
<dbReference type="PANTHER" id="PTHR30093">
    <property type="entry name" value="GENERAL SECRETION PATHWAY PROTEIN G"/>
    <property type="match status" value="1"/>
</dbReference>
<evidence type="ECO:0000256" key="1">
    <source>
        <dbReference type="SAM" id="MobiDB-lite"/>
    </source>
</evidence>
<dbReference type="InterPro" id="IPR012902">
    <property type="entry name" value="N_methyl_site"/>
</dbReference>
<feature type="region of interest" description="Disordered" evidence="1">
    <location>
        <begin position="319"/>
        <end position="356"/>
    </location>
</feature>
<keyword evidence="2" id="KW-0812">Transmembrane</keyword>
<protein>
    <submittedName>
        <fullName evidence="4">Type II secretion system protein G</fullName>
    </submittedName>
</protein>
<sequence length="356" mass="37863">MKSYLKEKRRGFTLIELLVVIAIIAILIALLLPAVQQAREAARRSTCKNNLKQIGLALHNYHDVFGMFVLRRGGTNGSDSATSNRARLSGFVGLLPYMDQAPLFNKIAAGDLGATTPVHPFGPCAWCGWSVWNVSLPMLMCPSDGRNKQTIRAQSYVFCMGDSATSINGTNSRGLFPYRYGTRIRDITDGTSNTIAMSEHVRANYGPNASNAGRRRVEGIAMGQAPRTNPGACMTLASGANWVSGTSVKGKHGTSLWDGQAERCVFTTILPPNGPSCAEGTNVNADSTHAALAPSSLHVGGVHVLMADGAVRFVSENIDTGDLSQPSPSPSTNTASPYGTWGALGTKDSEEVIGEF</sequence>
<dbReference type="NCBIfam" id="TIGR02532">
    <property type="entry name" value="IV_pilin_GFxxxE"/>
    <property type="match status" value="1"/>
</dbReference>
<dbReference type="AlphaFoldDB" id="A0A518I9I7"/>
<keyword evidence="2" id="KW-0472">Membrane</keyword>
<dbReference type="KEGG" id="gfm:Enr17x_17810"/>
<keyword evidence="5" id="KW-1185">Reference proteome</keyword>
<dbReference type="NCBIfam" id="TIGR04294">
    <property type="entry name" value="pre_pil_HX9DG"/>
    <property type="match status" value="1"/>
</dbReference>
<dbReference type="RefSeq" id="WP_145307768.1">
    <property type="nucleotide sequence ID" value="NZ_CP037452.1"/>
</dbReference>
<dbReference type="InterPro" id="IPR045584">
    <property type="entry name" value="Pilin-like"/>
</dbReference>
<feature type="domain" description="DUF1559" evidence="3">
    <location>
        <begin position="36"/>
        <end position="320"/>
    </location>
</feature>